<name>A0ABX0QEF9_9BACT</name>
<evidence type="ECO:0000313" key="3">
    <source>
        <dbReference type="Proteomes" id="UP000606008"/>
    </source>
</evidence>
<dbReference type="RefSeq" id="WP_166691718.1">
    <property type="nucleotide sequence ID" value="NZ_WAEL01000003.1"/>
</dbReference>
<dbReference type="Pfam" id="PF14344">
    <property type="entry name" value="DUF4397"/>
    <property type="match status" value="1"/>
</dbReference>
<dbReference type="PROSITE" id="PS51257">
    <property type="entry name" value="PROKAR_LIPOPROTEIN"/>
    <property type="match status" value="1"/>
</dbReference>
<sequence length="253" mass="26405">MFKHILYLFSAAALLLSCEKNSLQLPIDPIATGARLKLINAAPDVSSIDLFINGAKFSGFTPVGATATSPGRATGLPYNNTYPSTGSNYAVVKPGAQAISISIPASTSASSATVINTQTLNLDDNKYYSLFVAGVGAQPEVFLVNDAFEGVVDPNKLYVRFVNLIPGSAYDVALTTPNTTLASNLAYKGVSPFVAIDAIAGPTFAFRLPGTAANINTVQFTSSSSGRAITVFLRGVTGRTGTPAPNINVYVNR</sequence>
<feature type="domain" description="DUF4397" evidence="1">
    <location>
        <begin position="34"/>
        <end position="167"/>
    </location>
</feature>
<comment type="caution">
    <text evidence="2">The sequence shown here is derived from an EMBL/GenBank/DDBJ whole genome shotgun (WGS) entry which is preliminary data.</text>
</comment>
<dbReference type="EMBL" id="WAEL01000003">
    <property type="protein sequence ID" value="NID10377.1"/>
    <property type="molecule type" value="Genomic_DNA"/>
</dbReference>
<proteinExistence type="predicted"/>
<dbReference type="InterPro" id="IPR025510">
    <property type="entry name" value="DUF4397"/>
</dbReference>
<keyword evidence="3" id="KW-1185">Reference proteome</keyword>
<dbReference type="Proteomes" id="UP000606008">
    <property type="component" value="Unassembled WGS sequence"/>
</dbReference>
<evidence type="ECO:0000259" key="1">
    <source>
        <dbReference type="Pfam" id="PF14344"/>
    </source>
</evidence>
<organism evidence="2 3">
    <name type="scientific">Fibrivirga algicola</name>
    <dbReference type="NCBI Taxonomy" id="2950420"/>
    <lineage>
        <taxon>Bacteria</taxon>
        <taxon>Pseudomonadati</taxon>
        <taxon>Bacteroidota</taxon>
        <taxon>Cytophagia</taxon>
        <taxon>Cytophagales</taxon>
        <taxon>Spirosomataceae</taxon>
        <taxon>Fibrivirga</taxon>
    </lineage>
</organism>
<gene>
    <name evidence="2" type="ORF">F7231_09330</name>
</gene>
<reference evidence="2" key="1">
    <citation type="submission" date="2024-05" db="EMBL/GenBank/DDBJ databases">
        <authorList>
            <person name="Jung D.-H."/>
        </authorList>
    </citation>
    <scope>NUCLEOTIDE SEQUENCE</scope>
    <source>
        <strain evidence="2">JA-25</strain>
    </source>
</reference>
<accession>A0ABX0QEF9</accession>
<protein>
    <submittedName>
        <fullName evidence="2">DUF4397 domain-containing protein</fullName>
    </submittedName>
</protein>
<evidence type="ECO:0000313" key="2">
    <source>
        <dbReference type="EMBL" id="NID10377.1"/>
    </source>
</evidence>